<proteinExistence type="predicted"/>
<name>A0A9P8C575_9HELO</name>
<sequence>MCCMCAERICMYMYVDVRAYVPYSTGQDRQDRQDRIGGQVAPSVTLSFSLSSSHFSRPPTLALLLSLTLSLSSHSHSFFLSHSLSHSLSPTAHSLPLTLSLPLSLSHSLPLPLPLPLTPTHSLTLSLSHSLTLSLSPPTSQVTTSLTIVNTRRLRRALNLVLSTKCKVTTSRVPFHRLHATPTHSSTRLGPTSSSILFPPISHYLRWGIRSNHLPFPRRNQVKPSTPLPLRAFIMYLLPPRTFIRPPRCLCRAEGDQALKREASRVFFPSRETPSTHPHIHTSTHPYIHTSIHPYESPFYGVYIQTSKHRNTQTPRHPNIQTTRCALLKDGGDSPLLPVSKRAVPGLPSRCDPPCDA</sequence>
<reference evidence="1" key="1">
    <citation type="journal article" date="2021" name="IMA Fungus">
        <title>Genomic characterization of three marine fungi, including Emericellopsis atlantica sp. nov. with signatures of a generalist lifestyle and marine biomass degradation.</title>
        <authorList>
            <person name="Hagestad O.C."/>
            <person name="Hou L."/>
            <person name="Andersen J.H."/>
            <person name="Hansen E.H."/>
            <person name="Altermark B."/>
            <person name="Li C."/>
            <person name="Kuhnert E."/>
            <person name="Cox R.J."/>
            <person name="Crous P.W."/>
            <person name="Spatafora J.W."/>
            <person name="Lail K."/>
            <person name="Amirebrahimi M."/>
            <person name="Lipzen A."/>
            <person name="Pangilinan J."/>
            <person name="Andreopoulos W."/>
            <person name="Hayes R.D."/>
            <person name="Ng V."/>
            <person name="Grigoriev I.V."/>
            <person name="Jackson S.A."/>
            <person name="Sutton T.D.S."/>
            <person name="Dobson A.D.W."/>
            <person name="Rama T."/>
        </authorList>
    </citation>
    <scope>NUCLEOTIDE SEQUENCE</scope>
    <source>
        <strain evidence="1">TRa018bII</strain>
    </source>
</reference>
<dbReference type="Proteomes" id="UP000824998">
    <property type="component" value="Unassembled WGS sequence"/>
</dbReference>
<comment type="caution">
    <text evidence="1">The sequence shown here is derived from an EMBL/GenBank/DDBJ whole genome shotgun (WGS) entry which is preliminary data.</text>
</comment>
<dbReference type="PANTHER" id="PTHR45598:SF1">
    <property type="entry name" value="4FE-4S FERREDOXIN-TYPE DOMAIN-CONTAINING PROTEIN"/>
    <property type="match status" value="1"/>
</dbReference>
<dbReference type="PANTHER" id="PTHR45598">
    <property type="entry name" value="PROTEIN CBG11839-RELATED"/>
    <property type="match status" value="1"/>
</dbReference>
<dbReference type="EMBL" id="MU251467">
    <property type="protein sequence ID" value="KAG9234299.1"/>
    <property type="molecule type" value="Genomic_DNA"/>
</dbReference>
<evidence type="ECO:0000313" key="1">
    <source>
        <dbReference type="EMBL" id="KAG9234299.1"/>
    </source>
</evidence>
<evidence type="ECO:0000313" key="2">
    <source>
        <dbReference type="Proteomes" id="UP000824998"/>
    </source>
</evidence>
<keyword evidence="2" id="KW-1185">Reference proteome</keyword>
<protein>
    <submittedName>
        <fullName evidence="1">Uncharacterized protein</fullName>
    </submittedName>
</protein>
<gene>
    <name evidence="1" type="ORF">BJ875DRAFT_17007</name>
</gene>
<accession>A0A9P8C575</accession>
<organism evidence="1 2">
    <name type="scientific">Amylocarpus encephaloides</name>
    <dbReference type="NCBI Taxonomy" id="45428"/>
    <lineage>
        <taxon>Eukaryota</taxon>
        <taxon>Fungi</taxon>
        <taxon>Dikarya</taxon>
        <taxon>Ascomycota</taxon>
        <taxon>Pezizomycotina</taxon>
        <taxon>Leotiomycetes</taxon>
        <taxon>Helotiales</taxon>
        <taxon>Helotiales incertae sedis</taxon>
        <taxon>Amylocarpus</taxon>
    </lineage>
</organism>
<dbReference type="AlphaFoldDB" id="A0A9P8C575"/>